<comment type="caution">
    <text evidence="2">The sequence shown here is derived from an EMBL/GenBank/DDBJ whole genome shotgun (WGS) entry which is preliminary data.</text>
</comment>
<sequence>MTTTLAAFAEASTAILTGLFFTFSVVVMPALARRPPGEAAAVMIQINRTIQNPLFLSVFLGAPIAAVVLAVLRDLAVPSTVAAGAVVVGSLALTMGVNVPMNNALDASDPATEEGRVLWAGYLRRWTGWNHVRAVACLTASVLYAV</sequence>
<keyword evidence="1" id="KW-0812">Transmembrane</keyword>
<dbReference type="Pfam" id="PF08592">
    <property type="entry name" value="Anthrone_oxy"/>
    <property type="match status" value="1"/>
</dbReference>
<dbReference type="InterPro" id="IPR013901">
    <property type="entry name" value="Anthrone_oxy"/>
</dbReference>
<reference evidence="2 3" key="1">
    <citation type="submission" date="2021-03" db="EMBL/GenBank/DDBJ databases">
        <title>Sequencing the genomes of 1000 actinobacteria strains.</title>
        <authorList>
            <person name="Klenk H.-P."/>
        </authorList>
    </citation>
    <scope>NUCLEOTIDE SEQUENCE [LARGE SCALE GENOMIC DNA]</scope>
    <source>
        <strain evidence="2 3">DSM 44580</strain>
    </source>
</reference>
<gene>
    <name evidence="2" type="ORF">JOF53_000235</name>
</gene>
<feature type="transmembrane region" description="Helical" evidence="1">
    <location>
        <begin position="12"/>
        <end position="32"/>
    </location>
</feature>
<proteinExistence type="predicted"/>
<name>A0ABS5A463_9PSEU</name>
<protein>
    <submittedName>
        <fullName evidence="2">Membrane protein</fullName>
    </submittedName>
</protein>
<feature type="transmembrane region" description="Helical" evidence="1">
    <location>
        <begin position="53"/>
        <end position="72"/>
    </location>
</feature>
<evidence type="ECO:0000313" key="3">
    <source>
        <dbReference type="Proteomes" id="UP001519363"/>
    </source>
</evidence>
<dbReference type="EMBL" id="JAGIOO010000001">
    <property type="protein sequence ID" value="MBP2471363.1"/>
    <property type="molecule type" value="Genomic_DNA"/>
</dbReference>
<keyword evidence="3" id="KW-1185">Reference proteome</keyword>
<organism evidence="2 3">
    <name type="scientific">Crossiella equi</name>
    <dbReference type="NCBI Taxonomy" id="130796"/>
    <lineage>
        <taxon>Bacteria</taxon>
        <taxon>Bacillati</taxon>
        <taxon>Actinomycetota</taxon>
        <taxon>Actinomycetes</taxon>
        <taxon>Pseudonocardiales</taxon>
        <taxon>Pseudonocardiaceae</taxon>
        <taxon>Crossiella</taxon>
    </lineage>
</organism>
<accession>A0ABS5A463</accession>
<evidence type="ECO:0000313" key="2">
    <source>
        <dbReference type="EMBL" id="MBP2471363.1"/>
    </source>
</evidence>
<dbReference type="Proteomes" id="UP001519363">
    <property type="component" value="Unassembled WGS sequence"/>
</dbReference>
<evidence type="ECO:0000256" key="1">
    <source>
        <dbReference type="SAM" id="Phobius"/>
    </source>
</evidence>
<keyword evidence="1" id="KW-1133">Transmembrane helix</keyword>
<dbReference type="RefSeq" id="WP_209706197.1">
    <property type="nucleotide sequence ID" value="NZ_JAGIOO010000001.1"/>
</dbReference>
<feature type="transmembrane region" description="Helical" evidence="1">
    <location>
        <begin position="78"/>
        <end position="99"/>
    </location>
</feature>
<keyword evidence="1" id="KW-0472">Membrane</keyword>